<evidence type="ECO:0000259" key="1">
    <source>
        <dbReference type="PROSITE" id="PS51186"/>
    </source>
</evidence>
<dbReference type="Proteomes" id="UP000290365">
    <property type="component" value="Chromosome"/>
</dbReference>
<keyword evidence="2" id="KW-0808">Transferase</keyword>
<dbReference type="OrthoDB" id="2352823at2"/>
<dbReference type="GO" id="GO:0016747">
    <property type="term" value="F:acyltransferase activity, transferring groups other than amino-acyl groups"/>
    <property type="evidence" value="ECO:0007669"/>
    <property type="project" value="InterPro"/>
</dbReference>
<dbReference type="InterPro" id="IPR016181">
    <property type="entry name" value="Acyl_CoA_acyltransferase"/>
</dbReference>
<accession>A0A4P6JJP5</accession>
<proteinExistence type="predicted"/>
<dbReference type="SUPFAM" id="SSF55729">
    <property type="entry name" value="Acyl-CoA N-acyltransferases (Nat)"/>
    <property type="match status" value="1"/>
</dbReference>
<sequence length="161" mass="17885">MTDEVRAIEPEATYALRHRILRPNQPLEACAYPLDKAEHSFHAGYFREGELLGVGSIFREAQDGSTEGYGWRIRGMAVAREAQGKGLGARILQALIEHAASYAQPGEIWCNGRAAVEGFYARFGFVRQGDIFDLPPLGPHVLLRRPLSRKHEVSGKPDESL</sequence>
<dbReference type="Pfam" id="PF13673">
    <property type="entry name" value="Acetyltransf_10"/>
    <property type="match status" value="1"/>
</dbReference>
<dbReference type="KEGG" id="kbs:EPA93_04725"/>
<gene>
    <name evidence="2" type="ORF">EPA93_04725</name>
</gene>
<dbReference type="RefSeq" id="WP_129885938.1">
    <property type="nucleotide sequence ID" value="NZ_CP035758.1"/>
</dbReference>
<feature type="domain" description="N-acetyltransferase" evidence="1">
    <location>
        <begin position="3"/>
        <end position="148"/>
    </location>
</feature>
<evidence type="ECO:0000313" key="3">
    <source>
        <dbReference type="Proteomes" id="UP000290365"/>
    </source>
</evidence>
<dbReference type="EMBL" id="CP035758">
    <property type="protein sequence ID" value="QBD75339.1"/>
    <property type="molecule type" value="Genomic_DNA"/>
</dbReference>
<organism evidence="2 3">
    <name type="scientific">Ktedonosporobacter rubrisoli</name>
    <dbReference type="NCBI Taxonomy" id="2509675"/>
    <lineage>
        <taxon>Bacteria</taxon>
        <taxon>Bacillati</taxon>
        <taxon>Chloroflexota</taxon>
        <taxon>Ktedonobacteria</taxon>
        <taxon>Ktedonobacterales</taxon>
        <taxon>Ktedonosporobacteraceae</taxon>
        <taxon>Ktedonosporobacter</taxon>
    </lineage>
</organism>
<dbReference type="AlphaFoldDB" id="A0A4P6JJP5"/>
<dbReference type="PROSITE" id="PS51186">
    <property type="entry name" value="GNAT"/>
    <property type="match status" value="1"/>
</dbReference>
<dbReference type="InterPro" id="IPR000182">
    <property type="entry name" value="GNAT_dom"/>
</dbReference>
<reference evidence="2 3" key="1">
    <citation type="submission" date="2019-01" db="EMBL/GenBank/DDBJ databases">
        <title>Ktedonosporobacter rubrisoli SCAWS-G2.</title>
        <authorList>
            <person name="Huang Y."/>
            <person name="Yan B."/>
        </authorList>
    </citation>
    <scope>NUCLEOTIDE SEQUENCE [LARGE SCALE GENOMIC DNA]</scope>
    <source>
        <strain evidence="2 3">SCAWS-G2</strain>
    </source>
</reference>
<name>A0A4P6JJP5_KTERU</name>
<protein>
    <submittedName>
        <fullName evidence="2">GNAT family N-acetyltransferase</fullName>
    </submittedName>
</protein>
<keyword evidence="3" id="KW-1185">Reference proteome</keyword>
<evidence type="ECO:0000313" key="2">
    <source>
        <dbReference type="EMBL" id="QBD75339.1"/>
    </source>
</evidence>
<dbReference type="CDD" id="cd04301">
    <property type="entry name" value="NAT_SF"/>
    <property type="match status" value="1"/>
</dbReference>
<dbReference type="Gene3D" id="3.40.630.30">
    <property type="match status" value="1"/>
</dbReference>